<dbReference type="CDD" id="cd04793">
    <property type="entry name" value="LanC"/>
    <property type="match status" value="1"/>
</dbReference>
<dbReference type="SMART" id="SM01260">
    <property type="entry name" value="LANC_like"/>
    <property type="match status" value="1"/>
</dbReference>
<feature type="binding site" evidence="1">
    <location>
        <position position="395"/>
    </location>
    <ligand>
        <name>Zn(2+)</name>
        <dbReference type="ChEBI" id="CHEBI:29105"/>
    </ligand>
</feature>
<dbReference type="Pfam" id="PF05147">
    <property type="entry name" value="LANC_like"/>
    <property type="match status" value="1"/>
</dbReference>
<dbReference type="InterPro" id="IPR033889">
    <property type="entry name" value="LanC"/>
</dbReference>
<dbReference type="OrthoDB" id="1882482at2"/>
<dbReference type="eggNOG" id="COG4403">
    <property type="taxonomic scope" value="Bacteria"/>
</dbReference>
<dbReference type="PRINTS" id="PR01955">
    <property type="entry name" value="LANCFRANKIA"/>
</dbReference>
<feature type="compositionally biased region" description="Acidic residues" evidence="2">
    <location>
        <begin position="151"/>
        <end position="162"/>
    </location>
</feature>
<dbReference type="HOGENOM" id="CLU_049438_1_0_7"/>
<reference evidence="3 4" key="1">
    <citation type="journal article" date="2010" name="Stand. Genomic Sci.">
        <title>Complete genome sequence of Haliangium ochraceum type strain (SMP-2).</title>
        <authorList>
            <consortium name="US DOE Joint Genome Institute (JGI-PGF)"/>
            <person name="Ivanova N."/>
            <person name="Daum C."/>
            <person name="Lang E."/>
            <person name="Abt B."/>
            <person name="Kopitz M."/>
            <person name="Saunders E."/>
            <person name="Lapidus A."/>
            <person name="Lucas S."/>
            <person name="Glavina Del Rio T."/>
            <person name="Nolan M."/>
            <person name="Tice H."/>
            <person name="Copeland A."/>
            <person name="Cheng J.F."/>
            <person name="Chen F."/>
            <person name="Bruce D."/>
            <person name="Goodwin L."/>
            <person name="Pitluck S."/>
            <person name="Mavromatis K."/>
            <person name="Pati A."/>
            <person name="Mikhailova N."/>
            <person name="Chen A."/>
            <person name="Palaniappan K."/>
            <person name="Land M."/>
            <person name="Hauser L."/>
            <person name="Chang Y.J."/>
            <person name="Jeffries C.D."/>
            <person name="Detter J.C."/>
            <person name="Brettin T."/>
            <person name="Rohde M."/>
            <person name="Goker M."/>
            <person name="Bristow J."/>
            <person name="Markowitz V."/>
            <person name="Eisen J.A."/>
            <person name="Hugenholtz P."/>
            <person name="Kyrpides N.C."/>
            <person name="Klenk H.P."/>
        </authorList>
    </citation>
    <scope>NUCLEOTIDE SEQUENCE [LARGE SCALE GENOMIC DNA]</scope>
    <source>
        <strain evidence="4">DSM 14365 / CIP 107738 / JCM 11303 / AJ 13395 / SMP-2</strain>
    </source>
</reference>
<evidence type="ECO:0000313" key="4">
    <source>
        <dbReference type="Proteomes" id="UP000001880"/>
    </source>
</evidence>
<dbReference type="STRING" id="502025.Hoch_4144"/>
<dbReference type="SUPFAM" id="SSF158745">
    <property type="entry name" value="LanC-like"/>
    <property type="match status" value="1"/>
</dbReference>
<gene>
    <name evidence="3" type="ordered locus">Hoch_4144</name>
</gene>
<dbReference type="Proteomes" id="UP000001880">
    <property type="component" value="Chromosome"/>
</dbReference>
<dbReference type="PANTHER" id="PTHR12736:SF21">
    <property type="entry name" value="LANC-LIKE PROTEIN 2"/>
    <property type="match status" value="1"/>
</dbReference>
<evidence type="ECO:0000256" key="1">
    <source>
        <dbReference type="PIRSR" id="PIRSR607822-1"/>
    </source>
</evidence>
<feature type="binding site" evidence="1">
    <location>
        <position position="346"/>
    </location>
    <ligand>
        <name>Zn(2+)</name>
        <dbReference type="ChEBI" id="CHEBI:29105"/>
    </ligand>
</feature>
<feature type="region of interest" description="Disordered" evidence="2">
    <location>
        <begin position="1"/>
        <end position="47"/>
    </location>
</feature>
<dbReference type="GO" id="GO:0005886">
    <property type="term" value="C:plasma membrane"/>
    <property type="evidence" value="ECO:0007669"/>
    <property type="project" value="TreeGrafter"/>
</dbReference>
<dbReference type="Gene3D" id="1.50.10.20">
    <property type="match status" value="1"/>
</dbReference>
<protein>
    <submittedName>
        <fullName evidence="3">Lanthionine synthetase C family protein</fullName>
    </submittedName>
</protein>
<dbReference type="InterPro" id="IPR007822">
    <property type="entry name" value="LANC-like"/>
</dbReference>
<evidence type="ECO:0000256" key="2">
    <source>
        <dbReference type="SAM" id="MobiDB-lite"/>
    </source>
</evidence>
<sequence length="491" mass="51056">MMSSSAPHDDASAPDAAGSAPAPAPASGSAAAADAGPHTGGVQRLLEGELRARAEAAIADVARALRAPSADDGDDPSLSTGSAGIALFYAHLAAAETRADDAAAAGDSAFAHIDRAIEAVATQPLGAGLYGGFPGIAWSVGRVDALLAATEEEVEDPDEPPDDAAPPEAADADDGASVADDDDDEDDEIAAIDDAVLELLESTPWRGHYELVHGLVGLGVYALERLPRPRARACLIAIVDHLDELAQRDADGIYWFTPPARLPPHQREEHPAGYINLGLAHGIPGVVALLALLWQRDIARARVAPMLTDAIAWLLARARTTASERGRFPSVISAAQTPQPIRAAWCYGDPSVIAALHLAGRATDNAAWLARATELALELAARPASQTGVVDVGLCHGAAGLAHVFHRLYRDTGEPALAAAARTWFERALDMRVPEAADGLAGFRARGADESGQPNWQAHRGFLTGAAGVALALLAALEQSTLDWDRVLLLS</sequence>
<keyword evidence="1" id="KW-0862">Zinc</keyword>
<dbReference type="RefSeq" id="WP_012829240.1">
    <property type="nucleotide sequence ID" value="NC_013440.1"/>
</dbReference>
<feature type="region of interest" description="Disordered" evidence="2">
    <location>
        <begin position="151"/>
        <end position="184"/>
    </location>
</feature>
<feature type="binding site" evidence="1">
    <location>
        <position position="396"/>
    </location>
    <ligand>
        <name>Zn(2+)</name>
        <dbReference type="ChEBI" id="CHEBI:29105"/>
    </ligand>
</feature>
<name>D0LKS2_HALO1</name>
<dbReference type="PRINTS" id="PR01950">
    <property type="entry name" value="LANCSUPER"/>
</dbReference>
<feature type="compositionally biased region" description="Acidic residues" evidence="2">
    <location>
        <begin position="170"/>
        <end position="184"/>
    </location>
</feature>
<proteinExistence type="predicted"/>
<dbReference type="GO" id="GO:0046872">
    <property type="term" value="F:metal ion binding"/>
    <property type="evidence" value="ECO:0007669"/>
    <property type="project" value="UniProtKB-KW"/>
</dbReference>
<accession>D0LKS2</accession>
<dbReference type="PANTHER" id="PTHR12736">
    <property type="entry name" value="LANC-LIKE PROTEIN"/>
    <property type="match status" value="1"/>
</dbReference>
<dbReference type="GO" id="GO:0031179">
    <property type="term" value="P:peptide modification"/>
    <property type="evidence" value="ECO:0007669"/>
    <property type="project" value="InterPro"/>
</dbReference>
<keyword evidence="4" id="KW-1185">Reference proteome</keyword>
<dbReference type="KEGG" id="hoh:Hoch_4144"/>
<evidence type="ECO:0000313" key="3">
    <source>
        <dbReference type="EMBL" id="ACY16642.1"/>
    </source>
</evidence>
<feature type="compositionally biased region" description="Low complexity" evidence="2">
    <location>
        <begin position="13"/>
        <end position="37"/>
    </location>
</feature>
<dbReference type="EMBL" id="CP001804">
    <property type="protein sequence ID" value="ACY16642.1"/>
    <property type="molecule type" value="Genomic_DNA"/>
</dbReference>
<organism evidence="3 4">
    <name type="scientific">Haliangium ochraceum (strain DSM 14365 / JCM 11303 / SMP-2)</name>
    <dbReference type="NCBI Taxonomy" id="502025"/>
    <lineage>
        <taxon>Bacteria</taxon>
        <taxon>Pseudomonadati</taxon>
        <taxon>Myxococcota</taxon>
        <taxon>Polyangia</taxon>
        <taxon>Haliangiales</taxon>
        <taxon>Kofleriaceae</taxon>
        <taxon>Haliangium</taxon>
    </lineage>
</organism>
<dbReference type="AlphaFoldDB" id="D0LKS2"/>
<keyword evidence="1" id="KW-0479">Metal-binding</keyword>